<evidence type="ECO:0000256" key="7">
    <source>
        <dbReference type="ARBA" id="ARBA00023306"/>
    </source>
</evidence>
<evidence type="ECO:0000256" key="3">
    <source>
        <dbReference type="ARBA" id="ARBA00022989"/>
    </source>
</evidence>
<evidence type="ECO:0000256" key="9">
    <source>
        <dbReference type="SAM" id="Phobius"/>
    </source>
</evidence>
<dbReference type="InterPro" id="IPR010379">
    <property type="entry name" value="EzrA"/>
</dbReference>
<feature type="topological domain" description="Cytoplasmic" evidence="8">
    <location>
        <begin position="23"/>
        <end position="568"/>
    </location>
</feature>
<evidence type="ECO:0000313" key="11">
    <source>
        <dbReference type="Proteomes" id="UP000435187"/>
    </source>
</evidence>
<accession>A0A6N7QT71</accession>
<dbReference type="RefSeq" id="WP_153834089.1">
    <property type="nucleotide sequence ID" value="NZ_JBHUMW010000002.1"/>
</dbReference>
<keyword evidence="6 8" id="KW-0717">Septation</keyword>
<dbReference type="Proteomes" id="UP000435187">
    <property type="component" value="Unassembled WGS sequence"/>
</dbReference>
<name>A0A6N7QT71_9BACI</name>
<feature type="coiled-coil region" evidence="8">
    <location>
        <begin position="257"/>
        <end position="466"/>
    </location>
</feature>
<feature type="topological domain" description="Extracellular" evidence="8">
    <location>
        <begin position="1"/>
        <end position="3"/>
    </location>
</feature>
<dbReference type="AlphaFoldDB" id="A0A6N7QT71"/>
<dbReference type="GO" id="GO:0000921">
    <property type="term" value="P:septin ring assembly"/>
    <property type="evidence" value="ECO:0007669"/>
    <property type="project" value="InterPro"/>
</dbReference>
<dbReference type="GO" id="GO:0000917">
    <property type="term" value="P:division septum assembly"/>
    <property type="evidence" value="ECO:0007669"/>
    <property type="project" value="UniProtKB-KW"/>
</dbReference>
<keyword evidence="3 8" id="KW-1133">Transmembrane helix</keyword>
<dbReference type="GO" id="GO:0005940">
    <property type="term" value="C:septin ring"/>
    <property type="evidence" value="ECO:0007669"/>
    <property type="project" value="InterPro"/>
</dbReference>
<evidence type="ECO:0000256" key="4">
    <source>
        <dbReference type="ARBA" id="ARBA00023054"/>
    </source>
</evidence>
<feature type="transmembrane region" description="Helical" evidence="9">
    <location>
        <begin position="6"/>
        <end position="22"/>
    </location>
</feature>
<evidence type="ECO:0000313" key="10">
    <source>
        <dbReference type="EMBL" id="MRI65218.1"/>
    </source>
</evidence>
<evidence type="ECO:0000256" key="1">
    <source>
        <dbReference type="ARBA" id="ARBA00022618"/>
    </source>
</evidence>
<feature type="coiled-coil region" evidence="8">
    <location>
        <begin position="99"/>
        <end position="133"/>
    </location>
</feature>
<sequence>MLEFVIGGILIIIVLLIIGLIFRKKVYDNVDRLEAWKMDIMNRNVTAELAKVKQLNLSGETQEKFESWKENWDYILTRELPDMEEYLLDAEEAADRFRINASKKNLQHVEKALQNIEKNIEDMYTELDHLLNSEKYVRQEIKDLDPRIKELKKYLLHNRTQFGRAEIVFESELTKLEKRLTEYSMLTDEGNYMEAQDLIEALKDEIENIEERISAFPGIYRQCKQQIPEQMKDLLRGMAEMEEEGYRVQQFGFEKELKQYENMLKNAIKELDNGETNKIEESLEQMEERLNEMFQLLEKEAKSKSIVESQFPNARQHLIDIQEQVESTSNEIKELQQTYYLEEADLELFLSIEKWLAKTENQFEQIEKEYEDRQANHLEIKDKLDTFSEELDKLDKAQADFQLQIKDLRKDEMEAKEQIAKLKQQLIHTDKKLQKSNMPGIPSFIINALEESTEKCEVVLKQLQKHPLDMGKVQHSIAEATKSVNNFVEQTNLLLDQARLVELAIQYGNRYRSSHPLLASHLSEAEQLFRDYKYENALETAVKALEEVDPNAMAKIEEMDKAFQRKAN</sequence>
<evidence type="ECO:0000256" key="2">
    <source>
        <dbReference type="ARBA" id="ARBA00022692"/>
    </source>
</evidence>
<dbReference type="NCBIfam" id="NF003413">
    <property type="entry name" value="PRK04778.1-7"/>
    <property type="match status" value="1"/>
</dbReference>
<keyword evidence="8" id="KW-1003">Cell membrane</keyword>
<dbReference type="EMBL" id="WJEE01000003">
    <property type="protein sequence ID" value="MRI65218.1"/>
    <property type="molecule type" value="Genomic_DNA"/>
</dbReference>
<keyword evidence="7 8" id="KW-0131">Cell cycle</keyword>
<keyword evidence="5 8" id="KW-0472">Membrane</keyword>
<protein>
    <recommendedName>
        <fullName evidence="8">Septation ring formation regulator EzrA</fullName>
    </recommendedName>
</protein>
<comment type="subcellular location">
    <subcellularLocation>
        <location evidence="8">Cell membrane</location>
        <topology evidence="8">Single-pass membrane protein</topology>
    </subcellularLocation>
    <text evidence="8">Colocalized with FtsZ to the nascent septal site.</text>
</comment>
<comment type="function">
    <text evidence="8">Negative regulator of FtsZ ring formation; modulates the frequency and position of FtsZ ring formation. Inhibits FtsZ ring formation at polar sites. Interacts either with FtsZ or with one of its binding partners to promote depolymerization.</text>
</comment>
<organism evidence="10 11">
    <name type="scientific">Gracilibacillus thailandensis</name>
    <dbReference type="NCBI Taxonomy" id="563735"/>
    <lineage>
        <taxon>Bacteria</taxon>
        <taxon>Bacillati</taxon>
        <taxon>Bacillota</taxon>
        <taxon>Bacilli</taxon>
        <taxon>Bacillales</taxon>
        <taxon>Bacillaceae</taxon>
        <taxon>Gracilibacillus</taxon>
    </lineage>
</organism>
<proteinExistence type="inferred from homology"/>
<gene>
    <name evidence="8 10" type="primary">ezrA</name>
    <name evidence="10" type="ORF">GH885_02520</name>
</gene>
<reference evidence="10 11" key="1">
    <citation type="submission" date="2019-10" db="EMBL/GenBank/DDBJ databases">
        <title>Gracilibacillus salitolerans sp. nov., a moderate halophile isolated from a saline soil in northwest China.</title>
        <authorList>
            <person name="Gan L."/>
        </authorList>
    </citation>
    <scope>NUCLEOTIDE SEQUENCE [LARGE SCALE GENOMIC DNA]</scope>
    <source>
        <strain evidence="10 11">TP2-8</strain>
    </source>
</reference>
<keyword evidence="11" id="KW-1185">Reference proteome</keyword>
<keyword evidence="4 8" id="KW-0175">Coiled coil</keyword>
<evidence type="ECO:0000256" key="6">
    <source>
        <dbReference type="ARBA" id="ARBA00023210"/>
    </source>
</evidence>
<comment type="caution">
    <text evidence="10">The sequence shown here is derived from an EMBL/GenBank/DDBJ whole genome shotgun (WGS) entry which is preliminary data.</text>
</comment>
<comment type="similarity">
    <text evidence="8">Belongs to the EzrA family.</text>
</comment>
<keyword evidence="2 8" id="KW-0812">Transmembrane</keyword>
<evidence type="ECO:0000256" key="5">
    <source>
        <dbReference type="ARBA" id="ARBA00023136"/>
    </source>
</evidence>
<dbReference type="HAMAP" id="MF_00728">
    <property type="entry name" value="EzrA"/>
    <property type="match status" value="1"/>
</dbReference>
<dbReference type="Pfam" id="PF06160">
    <property type="entry name" value="EzrA"/>
    <property type="match status" value="1"/>
</dbReference>
<evidence type="ECO:0000256" key="8">
    <source>
        <dbReference type="HAMAP-Rule" id="MF_00728"/>
    </source>
</evidence>
<keyword evidence="1 8" id="KW-0132">Cell division</keyword>
<dbReference type="GO" id="GO:0005886">
    <property type="term" value="C:plasma membrane"/>
    <property type="evidence" value="ECO:0007669"/>
    <property type="project" value="UniProtKB-SubCell"/>
</dbReference>